<dbReference type="InterPro" id="IPR002347">
    <property type="entry name" value="SDR_fam"/>
</dbReference>
<evidence type="ECO:0000256" key="11">
    <source>
        <dbReference type="ARBA" id="ARBA00082544"/>
    </source>
</evidence>
<evidence type="ECO:0000256" key="2">
    <source>
        <dbReference type="ARBA" id="ARBA00006484"/>
    </source>
</evidence>
<evidence type="ECO:0000256" key="5">
    <source>
        <dbReference type="ARBA" id="ARBA00022989"/>
    </source>
</evidence>
<evidence type="ECO:0000256" key="9">
    <source>
        <dbReference type="ARBA" id="ARBA00059620"/>
    </source>
</evidence>
<dbReference type="FunFam" id="3.40.50.720:FF:000131">
    <property type="entry name" value="Short-chain dehydrogenase/reductase 3"/>
    <property type="match status" value="1"/>
</dbReference>
<evidence type="ECO:0000256" key="3">
    <source>
        <dbReference type="ARBA" id="ARBA00022692"/>
    </source>
</evidence>
<dbReference type="HOGENOM" id="CLU_010194_5_2_1"/>
<keyword evidence="5 13" id="KW-1133">Transmembrane helix</keyword>
<keyword evidence="4" id="KW-0521">NADP</keyword>
<dbReference type="PANTHER" id="PTHR24322">
    <property type="entry name" value="PKSB"/>
    <property type="match status" value="1"/>
</dbReference>
<evidence type="ECO:0000256" key="1">
    <source>
        <dbReference type="ARBA" id="ARBA00004141"/>
    </source>
</evidence>
<dbReference type="Proteomes" id="UP000053841">
    <property type="component" value="Unassembled WGS sequence"/>
</dbReference>
<dbReference type="PRINTS" id="PR00081">
    <property type="entry name" value="GDHRDH"/>
</dbReference>
<evidence type="ECO:0000256" key="12">
    <source>
        <dbReference type="RuleBase" id="RU000363"/>
    </source>
</evidence>
<dbReference type="PANTHER" id="PTHR24322:SF736">
    <property type="entry name" value="RETINOL DEHYDROGENASE 10"/>
    <property type="match status" value="1"/>
</dbReference>
<evidence type="ECO:0000256" key="7">
    <source>
        <dbReference type="ARBA" id="ARBA00023098"/>
    </source>
</evidence>
<keyword evidence="15" id="KW-1185">Reference proteome</keyword>
<protein>
    <recommendedName>
        <fullName evidence="10">Short-chain dehydrogenase/reductase 3</fullName>
    </recommendedName>
    <alternativeName>
        <fullName evidence="11">Retinal short-chain dehydrogenase/reductase 1</fullName>
    </alternativeName>
</protein>
<dbReference type="Gene3D" id="3.40.50.720">
    <property type="entry name" value="NAD(P)-binding Rossmann-like Domain"/>
    <property type="match status" value="1"/>
</dbReference>
<proteinExistence type="inferred from homology"/>
<keyword evidence="8 13" id="KW-0472">Membrane</keyword>
<evidence type="ECO:0000256" key="6">
    <source>
        <dbReference type="ARBA" id="ARBA00023002"/>
    </source>
</evidence>
<comment type="function">
    <text evidence="9">Catalyzes the reduction of all-trans-retinal to all-trans-retinol in the presence of NADPH.</text>
</comment>
<dbReference type="AlphaFoldDB" id="W6XYS6"/>
<dbReference type="KEGG" id="bze:COCCADRAFT_98235"/>
<evidence type="ECO:0000256" key="8">
    <source>
        <dbReference type="ARBA" id="ARBA00023136"/>
    </source>
</evidence>
<dbReference type="InterPro" id="IPR036291">
    <property type="entry name" value="NAD(P)-bd_dom_sf"/>
</dbReference>
<organism evidence="14 15">
    <name type="scientific">Cochliobolus carbonum (strain 26-R-13)</name>
    <name type="common">Maize leaf spot fungus</name>
    <name type="synonym">Bipolaris zeicola</name>
    <dbReference type="NCBI Taxonomy" id="930089"/>
    <lineage>
        <taxon>Eukaryota</taxon>
        <taxon>Fungi</taxon>
        <taxon>Dikarya</taxon>
        <taxon>Ascomycota</taxon>
        <taxon>Pezizomycotina</taxon>
        <taxon>Dothideomycetes</taxon>
        <taxon>Pleosporomycetidae</taxon>
        <taxon>Pleosporales</taxon>
        <taxon>Pleosporineae</taxon>
        <taxon>Pleosporaceae</taxon>
        <taxon>Bipolaris</taxon>
    </lineage>
</organism>
<dbReference type="SUPFAM" id="SSF51735">
    <property type="entry name" value="NAD(P)-binding Rossmann-fold domains"/>
    <property type="match status" value="1"/>
</dbReference>
<evidence type="ECO:0000313" key="14">
    <source>
        <dbReference type="EMBL" id="EUC32642.1"/>
    </source>
</evidence>
<dbReference type="Pfam" id="PF00106">
    <property type="entry name" value="adh_short"/>
    <property type="match status" value="1"/>
</dbReference>
<reference evidence="14 15" key="1">
    <citation type="journal article" date="2013" name="PLoS Genet.">
        <title>Comparative genome structure, secondary metabolite, and effector coding capacity across Cochliobolus pathogens.</title>
        <authorList>
            <person name="Condon B.J."/>
            <person name="Leng Y."/>
            <person name="Wu D."/>
            <person name="Bushley K.E."/>
            <person name="Ohm R.A."/>
            <person name="Otillar R."/>
            <person name="Martin J."/>
            <person name="Schackwitz W."/>
            <person name="Grimwood J."/>
            <person name="MohdZainudin N."/>
            <person name="Xue C."/>
            <person name="Wang R."/>
            <person name="Manning V.A."/>
            <person name="Dhillon B."/>
            <person name="Tu Z.J."/>
            <person name="Steffenson B.J."/>
            <person name="Salamov A."/>
            <person name="Sun H."/>
            <person name="Lowry S."/>
            <person name="LaButti K."/>
            <person name="Han J."/>
            <person name="Copeland A."/>
            <person name="Lindquist E."/>
            <person name="Barry K."/>
            <person name="Schmutz J."/>
            <person name="Baker S.E."/>
            <person name="Ciuffetti L.M."/>
            <person name="Grigoriev I.V."/>
            <person name="Zhong S."/>
            <person name="Turgeon B.G."/>
        </authorList>
    </citation>
    <scope>NUCLEOTIDE SEQUENCE [LARGE SCALE GENOMIC DNA]</scope>
    <source>
        <strain evidence="14 15">26-R-13</strain>
    </source>
</reference>
<feature type="transmembrane region" description="Helical" evidence="13">
    <location>
        <begin position="12"/>
        <end position="33"/>
    </location>
</feature>
<comment type="subcellular location">
    <subcellularLocation>
        <location evidence="1">Membrane</location>
        <topology evidence="1">Multi-pass membrane protein</topology>
    </subcellularLocation>
</comment>
<gene>
    <name evidence="14" type="ORF">COCCADRAFT_98235</name>
</gene>
<dbReference type="RefSeq" id="XP_007713066.1">
    <property type="nucleotide sequence ID" value="XM_007714876.1"/>
</dbReference>
<dbReference type="eggNOG" id="KOG1201">
    <property type="taxonomic scope" value="Eukaryota"/>
</dbReference>
<dbReference type="OrthoDB" id="10253736at2759"/>
<dbReference type="GO" id="GO:0052650">
    <property type="term" value="F:all-trans-retinol dehydrogenase (NADP+) activity"/>
    <property type="evidence" value="ECO:0007669"/>
    <property type="project" value="UniProtKB-ARBA"/>
</dbReference>
<dbReference type="GeneID" id="19154530"/>
<sequence length="375" mass="41013">MAAALQNLVNLVATSATHVALNPIVTTALLWILTKGPLQLRRQLTNRIPALRDPTQYAHIVKALKVCLAFGAARVLNKQLNHVALNSGRLRSDKARWNWSREVAVVTGGCSGIGELVVKRLISKDIRVAILDIRQLPPSLQSGKSLPLQYRASHMLTVLVANVTFFACDITNPNAVYSTAEKIKATLGAPTILVNNAGIFVPHTILNTDDDHLRRIFDVNVLSNWYTTKAFLPHMLQHNKGHIVTVASAASFVGVAGMADYTATKAAILSFHESLNQELRHHYNSPNVLTTSIHPNWARTPLIASFEDELKKRGASIIEPTVVADSIVKSIVSCSGGQVMLPSDVSKITYVRGLPNWLQESLRNSISKLIKNGLQ</sequence>
<accession>W6XYS6</accession>
<keyword evidence="3 13" id="KW-0812">Transmembrane</keyword>
<evidence type="ECO:0000313" key="15">
    <source>
        <dbReference type="Proteomes" id="UP000053841"/>
    </source>
</evidence>
<evidence type="ECO:0000256" key="13">
    <source>
        <dbReference type="SAM" id="Phobius"/>
    </source>
</evidence>
<dbReference type="EMBL" id="KI964628">
    <property type="protein sequence ID" value="EUC32642.1"/>
    <property type="molecule type" value="Genomic_DNA"/>
</dbReference>
<comment type="similarity">
    <text evidence="2 12">Belongs to the short-chain dehydrogenases/reductases (SDR) family.</text>
</comment>
<keyword evidence="6" id="KW-0560">Oxidoreductase</keyword>
<evidence type="ECO:0000256" key="10">
    <source>
        <dbReference type="ARBA" id="ARBA00068717"/>
    </source>
</evidence>
<name>W6XYS6_COCC2</name>
<evidence type="ECO:0000256" key="4">
    <source>
        <dbReference type="ARBA" id="ARBA00022857"/>
    </source>
</evidence>
<dbReference type="PRINTS" id="PR00080">
    <property type="entry name" value="SDRFAMILY"/>
</dbReference>
<dbReference type="GO" id="GO:0016020">
    <property type="term" value="C:membrane"/>
    <property type="evidence" value="ECO:0007669"/>
    <property type="project" value="UniProtKB-SubCell"/>
</dbReference>
<keyword evidence="7" id="KW-0443">Lipid metabolism</keyword>